<dbReference type="Gene3D" id="1.25.40.20">
    <property type="entry name" value="Ankyrin repeat-containing domain"/>
    <property type="match status" value="1"/>
</dbReference>
<keyword evidence="2 3" id="KW-0040">ANK repeat</keyword>
<evidence type="ECO:0000256" key="1">
    <source>
        <dbReference type="ARBA" id="ARBA00022737"/>
    </source>
</evidence>
<dbReference type="OrthoDB" id="4325003at2759"/>
<dbReference type="PROSITE" id="PS50297">
    <property type="entry name" value="ANK_REP_REGION"/>
    <property type="match status" value="1"/>
</dbReference>
<dbReference type="EMBL" id="JAPQKP010000003">
    <property type="protein sequence ID" value="KAJ5200561.1"/>
    <property type="molecule type" value="Genomic_DNA"/>
</dbReference>
<organism evidence="4 5">
    <name type="scientific">Penicillium cf. griseofulvum</name>
    <dbReference type="NCBI Taxonomy" id="2972120"/>
    <lineage>
        <taxon>Eukaryota</taxon>
        <taxon>Fungi</taxon>
        <taxon>Dikarya</taxon>
        <taxon>Ascomycota</taxon>
        <taxon>Pezizomycotina</taxon>
        <taxon>Eurotiomycetes</taxon>
        <taxon>Eurotiomycetidae</taxon>
        <taxon>Eurotiales</taxon>
        <taxon>Aspergillaceae</taxon>
        <taxon>Penicillium</taxon>
    </lineage>
</organism>
<name>A0A9W9MEV1_9EURO</name>
<evidence type="ECO:0000256" key="2">
    <source>
        <dbReference type="ARBA" id="ARBA00023043"/>
    </source>
</evidence>
<reference evidence="4" key="2">
    <citation type="journal article" date="2023" name="IMA Fungus">
        <title>Comparative genomic study of the Penicillium genus elucidates a diverse pangenome and 15 lateral gene transfer events.</title>
        <authorList>
            <person name="Petersen C."/>
            <person name="Sorensen T."/>
            <person name="Nielsen M.R."/>
            <person name="Sondergaard T.E."/>
            <person name="Sorensen J.L."/>
            <person name="Fitzpatrick D.A."/>
            <person name="Frisvad J.C."/>
            <person name="Nielsen K.L."/>
        </authorList>
    </citation>
    <scope>NUCLEOTIDE SEQUENCE</scope>
    <source>
        <strain evidence="4">IBT 16849</strain>
    </source>
</reference>
<reference evidence="4" key="1">
    <citation type="submission" date="2022-11" db="EMBL/GenBank/DDBJ databases">
        <authorList>
            <person name="Petersen C."/>
        </authorList>
    </citation>
    <scope>NUCLEOTIDE SEQUENCE</scope>
    <source>
        <strain evidence="4">IBT 16849</strain>
    </source>
</reference>
<dbReference type="SMART" id="SM00248">
    <property type="entry name" value="ANK"/>
    <property type="match status" value="4"/>
</dbReference>
<dbReference type="SUPFAM" id="SSF48403">
    <property type="entry name" value="Ankyrin repeat"/>
    <property type="match status" value="1"/>
</dbReference>
<dbReference type="InterPro" id="IPR036770">
    <property type="entry name" value="Ankyrin_rpt-contain_sf"/>
</dbReference>
<sequence length="284" mass="32536">MSAYHTPVQDYMRGAITPPPIPAKTLLLVHQLPELDDQELQEFLDRAIRDGCDIHHFYRAMVDAIRSNRACLVKELLRCKIPISRIYILEAIMAKAKDILTVFFDSGWDINKPLSIMEPPMLVNALEDLEMAIWLLDRGADPNTRCDIDNTPLSYAVRYAGLPTIDLLLRRGGDVRIGQLIHNAIYRECDNDTLKVMEILIDRGASFDSLMYEDHEYSRNMFPFMRETPLHTAVALKRDEIICYLIHKGASVKIEDHRGQTVIQSADEDTRRVILQEIQNSTSL</sequence>
<gene>
    <name evidence="4" type="ORF">N7472_005765</name>
</gene>
<keyword evidence="5" id="KW-1185">Reference proteome</keyword>
<protein>
    <submittedName>
        <fullName evidence="4">Uncharacterized protein</fullName>
    </submittedName>
</protein>
<dbReference type="Proteomes" id="UP001150879">
    <property type="component" value="Unassembled WGS sequence"/>
</dbReference>
<dbReference type="GO" id="GO:0004842">
    <property type="term" value="F:ubiquitin-protein transferase activity"/>
    <property type="evidence" value="ECO:0007669"/>
    <property type="project" value="TreeGrafter"/>
</dbReference>
<comment type="caution">
    <text evidence="4">The sequence shown here is derived from an EMBL/GenBank/DDBJ whole genome shotgun (WGS) entry which is preliminary data.</text>
</comment>
<evidence type="ECO:0000313" key="5">
    <source>
        <dbReference type="Proteomes" id="UP001150879"/>
    </source>
</evidence>
<dbReference type="AlphaFoldDB" id="A0A9W9MEV1"/>
<keyword evidence="1" id="KW-0677">Repeat</keyword>
<dbReference type="PANTHER" id="PTHR24171">
    <property type="entry name" value="ANKYRIN REPEAT DOMAIN-CONTAINING PROTEIN 39-RELATED"/>
    <property type="match status" value="1"/>
</dbReference>
<dbReference type="PANTHER" id="PTHR24171:SF8">
    <property type="entry name" value="BRCA1-ASSOCIATED RING DOMAIN PROTEIN 1"/>
    <property type="match status" value="1"/>
</dbReference>
<dbReference type="PROSITE" id="PS50088">
    <property type="entry name" value="ANK_REPEAT"/>
    <property type="match status" value="1"/>
</dbReference>
<dbReference type="GO" id="GO:0085020">
    <property type="term" value="P:protein K6-linked ubiquitination"/>
    <property type="evidence" value="ECO:0007669"/>
    <property type="project" value="TreeGrafter"/>
</dbReference>
<proteinExistence type="predicted"/>
<dbReference type="Pfam" id="PF00023">
    <property type="entry name" value="Ank"/>
    <property type="match status" value="1"/>
</dbReference>
<feature type="repeat" description="ANK" evidence="3">
    <location>
        <begin position="225"/>
        <end position="257"/>
    </location>
</feature>
<dbReference type="InterPro" id="IPR002110">
    <property type="entry name" value="Ankyrin_rpt"/>
</dbReference>
<accession>A0A9W9MEV1</accession>
<evidence type="ECO:0000256" key="3">
    <source>
        <dbReference type="PROSITE-ProRule" id="PRU00023"/>
    </source>
</evidence>
<evidence type="ECO:0000313" key="4">
    <source>
        <dbReference type="EMBL" id="KAJ5200561.1"/>
    </source>
</evidence>